<dbReference type="SMART" id="SM00471">
    <property type="entry name" value="HDc"/>
    <property type="match status" value="1"/>
</dbReference>
<keyword evidence="3" id="KW-0378">Hydrolase</keyword>
<dbReference type="PANTHER" id="PTHR47545:SF2">
    <property type="entry name" value="CC-ADDING TRNA NUCLEOTIDYLTRANSFERASE"/>
    <property type="match status" value="1"/>
</dbReference>
<dbReference type="NCBIfam" id="TIGR00277">
    <property type="entry name" value="HDIG"/>
    <property type="match status" value="1"/>
</dbReference>
<dbReference type="EMBL" id="FOCG01000001">
    <property type="protein sequence ID" value="SEM78272.1"/>
    <property type="molecule type" value="Genomic_DNA"/>
</dbReference>
<feature type="domain" description="HD/PDEase" evidence="2">
    <location>
        <begin position="56"/>
        <end position="191"/>
    </location>
</feature>
<evidence type="ECO:0000256" key="1">
    <source>
        <dbReference type="ARBA" id="ARBA00022741"/>
    </source>
</evidence>
<dbReference type="InterPro" id="IPR006675">
    <property type="entry name" value="HDIG_dom"/>
</dbReference>
<dbReference type="InterPro" id="IPR050124">
    <property type="entry name" value="tRNA_CCA-adding_enzyme"/>
</dbReference>
<dbReference type="Pfam" id="PF01966">
    <property type="entry name" value="HD"/>
    <property type="match status" value="1"/>
</dbReference>
<dbReference type="RefSeq" id="WP_092753599.1">
    <property type="nucleotide sequence ID" value="NZ_FOCG01000001.1"/>
</dbReference>
<dbReference type="OrthoDB" id="9805698at2"/>
<dbReference type="GO" id="GO:0016787">
    <property type="term" value="F:hydrolase activity"/>
    <property type="evidence" value="ECO:0007669"/>
    <property type="project" value="UniProtKB-KW"/>
</dbReference>
<dbReference type="InterPro" id="IPR003607">
    <property type="entry name" value="HD/PDEase_dom"/>
</dbReference>
<keyword evidence="4" id="KW-1185">Reference proteome</keyword>
<protein>
    <submittedName>
        <fullName evidence="3">Metal dependent phosphohydrolase</fullName>
    </submittedName>
</protein>
<evidence type="ECO:0000313" key="3">
    <source>
        <dbReference type="EMBL" id="SEM78272.1"/>
    </source>
</evidence>
<keyword evidence="1" id="KW-0547">Nucleotide-binding</keyword>
<reference evidence="3 4" key="1">
    <citation type="submission" date="2016-10" db="EMBL/GenBank/DDBJ databases">
        <authorList>
            <person name="de Groot N.N."/>
        </authorList>
    </citation>
    <scope>NUCLEOTIDE SEQUENCE [LARGE SCALE GENOMIC DNA]</scope>
    <source>
        <strain evidence="3 4">CGMCC 1.5070</strain>
    </source>
</reference>
<sequence length="202" mass="23682">MSDKQLMFKQMNEHLLTDEQPSEYFNAIQDNLFFSVFPFTMLSKLKNTPQSMQHHPEGSVWNHTMLVIDEAAKVKMNSKSPHAFMWAALLHDIGKAYTTRMKKDRIISYDHDKVGAEKARQFLLEFIEDEHFIEQVANLVRWHMQILFVVRSMPFADIETMKNQTDIEEIALLGLCDRMGRHGADRKSEEGNIRMFLQKCLM</sequence>
<dbReference type="STRING" id="474960.SAMN05216180_1732"/>
<dbReference type="PANTHER" id="PTHR47545">
    <property type="entry name" value="MULTIFUNCTIONAL CCA PROTEIN"/>
    <property type="match status" value="1"/>
</dbReference>
<dbReference type="AlphaFoldDB" id="A0A1H8B5V8"/>
<dbReference type="Proteomes" id="UP000199158">
    <property type="component" value="Unassembled WGS sequence"/>
</dbReference>
<dbReference type="CDD" id="cd00077">
    <property type="entry name" value="HDc"/>
    <property type="match status" value="1"/>
</dbReference>
<gene>
    <name evidence="3" type="ORF">SAMN05216180_1732</name>
</gene>
<dbReference type="SUPFAM" id="SSF109604">
    <property type="entry name" value="HD-domain/PDEase-like"/>
    <property type="match status" value="1"/>
</dbReference>
<evidence type="ECO:0000313" key="4">
    <source>
        <dbReference type="Proteomes" id="UP000199158"/>
    </source>
</evidence>
<proteinExistence type="predicted"/>
<accession>A0A1H8B5V8</accession>
<dbReference type="InterPro" id="IPR006674">
    <property type="entry name" value="HD_domain"/>
</dbReference>
<dbReference type="GO" id="GO:0000166">
    <property type="term" value="F:nucleotide binding"/>
    <property type="evidence" value="ECO:0007669"/>
    <property type="project" value="UniProtKB-KW"/>
</dbReference>
<name>A0A1H8B5V8_9FIRM</name>
<evidence type="ECO:0000259" key="2">
    <source>
        <dbReference type="SMART" id="SM00471"/>
    </source>
</evidence>
<organism evidence="3 4">
    <name type="scientific">Hydrogenoanaerobacterium saccharovorans</name>
    <dbReference type="NCBI Taxonomy" id="474960"/>
    <lineage>
        <taxon>Bacteria</taxon>
        <taxon>Bacillati</taxon>
        <taxon>Bacillota</taxon>
        <taxon>Clostridia</taxon>
        <taxon>Eubacteriales</taxon>
        <taxon>Oscillospiraceae</taxon>
        <taxon>Hydrogenoanaerobacterium</taxon>
    </lineage>
</organism>
<dbReference type="Gene3D" id="1.10.3090.10">
    <property type="entry name" value="cca-adding enzyme, domain 2"/>
    <property type="match status" value="1"/>
</dbReference>